<comment type="caution">
    <text evidence="1">The sequence shown here is derived from an EMBL/GenBank/DDBJ whole genome shotgun (WGS) entry which is preliminary data.</text>
</comment>
<evidence type="ECO:0000313" key="2">
    <source>
        <dbReference type="Proteomes" id="UP001222027"/>
    </source>
</evidence>
<reference evidence="1 2" key="1">
    <citation type="submission" date="2022-12" db="EMBL/GenBank/DDBJ databases">
        <title>Chromosome-scale assembly of the Ensete ventricosum genome.</title>
        <authorList>
            <person name="Dussert Y."/>
            <person name="Stocks J."/>
            <person name="Wendawek A."/>
            <person name="Woldeyes F."/>
            <person name="Nichols R.A."/>
            <person name="Borrell J.S."/>
        </authorList>
    </citation>
    <scope>NUCLEOTIDE SEQUENCE [LARGE SCALE GENOMIC DNA]</scope>
    <source>
        <strain evidence="2">cv. Maze</strain>
        <tissue evidence="1">Seeds</tissue>
    </source>
</reference>
<protein>
    <submittedName>
        <fullName evidence="1">Uncharacterized protein</fullName>
    </submittedName>
</protein>
<name>A0AAV8PC61_ENSVE</name>
<accession>A0AAV8PC61</accession>
<dbReference type="Proteomes" id="UP001222027">
    <property type="component" value="Unassembled WGS sequence"/>
</dbReference>
<keyword evidence="2" id="KW-1185">Reference proteome</keyword>
<evidence type="ECO:0000313" key="1">
    <source>
        <dbReference type="EMBL" id="KAJ8479121.1"/>
    </source>
</evidence>
<dbReference type="EMBL" id="JAQQAF010000006">
    <property type="protein sequence ID" value="KAJ8479121.1"/>
    <property type="molecule type" value="Genomic_DNA"/>
</dbReference>
<gene>
    <name evidence="1" type="ORF">OPV22_022848</name>
</gene>
<sequence>MDNANECDDWELLTSSTSDDESIVALGTVDDVMSHYFGGVTLEEESEEGGIDSDNPSWEGIHRFGCGRTEGGGTGDLRLR</sequence>
<dbReference type="AlphaFoldDB" id="A0AAV8PC61"/>
<proteinExistence type="predicted"/>
<organism evidence="1 2">
    <name type="scientific">Ensete ventricosum</name>
    <name type="common">Abyssinian banana</name>
    <name type="synonym">Musa ensete</name>
    <dbReference type="NCBI Taxonomy" id="4639"/>
    <lineage>
        <taxon>Eukaryota</taxon>
        <taxon>Viridiplantae</taxon>
        <taxon>Streptophyta</taxon>
        <taxon>Embryophyta</taxon>
        <taxon>Tracheophyta</taxon>
        <taxon>Spermatophyta</taxon>
        <taxon>Magnoliopsida</taxon>
        <taxon>Liliopsida</taxon>
        <taxon>Zingiberales</taxon>
        <taxon>Musaceae</taxon>
        <taxon>Ensete</taxon>
    </lineage>
</organism>